<evidence type="ECO:0000313" key="5">
    <source>
        <dbReference type="Proteomes" id="UP000004030"/>
    </source>
</evidence>
<dbReference type="RefSeq" id="WP_007014278.1">
    <property type="nucleotide sequence ID" value="NZ_AGFM01000054.1"/>
</dbReference>
<evidence type="ECO:0000259" key="3">
    <source>
        <dbReference type="Pfam" id="PF01557"/>
    </source>
</evidence>
<dbReference type="PANTHER" id="PTHR42796:SF4">
    <property type="entry name" value="FUMARYLACETOACETATE HYDROLASE DOMAIN-CONTAINING PROTEIN 2A"/>
    <property type="match status" value="1"/>
</dbReference>
<keyword evidence="5" id="KW-1185">Reference proteome</keyword>
<proteinExistence type="inferred from homology"/>
<accession>G6EG99</accession>
<dbReference type="PANTHER" id="PTHR42796">
    <property type="entry name" value="FUMARYLACETOACETATE HYDROLASE DOMAIN-CONTAINING PROTEIN 2A-RELATED"/>
    <property type="match status" value="1"/>
</dbReference>
<keyword evidence="2" id="KW-0479">Metal-binding</keyword>
<evidence type="ECO:0000313" key="4">
    <source>
        <dbReference type="EMBL" id="EHJ59788.1"/>
    </source>
</evidence>
<dbReference type="eggNOG" id="COG0179">
    <property type="taxonomic scope" value="Bacteria"/>
</dbReference>
<name>G6EG99_9SPHN</name>
<dbReference type="KEGG" id="npn:JI59_22125"/>
<evidence type="ECO:0000256" key="1">
    <source>
        <dbReference type="ARBA" id="ARBA00010211"/>
    </source>
</evidence>
<dbReference type="AlphaFoldDB" id="G6EG99"/>
<feature type="domain" description="Fumarylacetoacetase-like C-terminal" evidence="3">
    <location>
        <begin position="80"/>
        <end position="282"/>
    </location>
</feature>
<dbReference type="InterPro" id="IPR036663">
    <property type="entry name" value="Fumarylacetoacetase_C_sf"/>
</dbReference>
<dbReference type="InterPro" id="IPR011234">
    <property type="entry name" value="Fumarylacetoacetase-like_C"/>
</dbReference>
<dbReference type="SUPFAM" id="SSF56529">
    <property type="entry name" value="FAH"/>
    <property type="match status" value="1"/>
</dbReference>
<dbReference type="Pfam" id="PF01557">
    <property type="entry name" value="FAA_hydrolase"/>
    <property type="match status" value="1"/>
</dbReference>
<dbReference type="GO" id="GO:0046872">
    <property type="term" value="F:metal ion binding"/>
    <property type="evidence" value="ECO:0007669"/>
    <property type="project" value="UniProtKB-KW"/>
</dbReference>
<gene>
    <name evidence="4" type="ORF">NSU_3370</name>
</gene>
<comment type="similarity">
    <text evidence="1">Belongs to the FAH family.</text>
</comment>
<dbReference type="Gene3D" id="3.90.850.10">
    <property type="entry name" value="Fumarylacetoacetase-like, C-terminal domain"/>
    <property type="match status" value="1"/>
</dbReference>
<dbReference type="InterPro" id="IPR051121">
    <property type="entry name" value="FAH"/>
</dbReference>
<protein>
    <submittedName>
        <fullName evidence="4">2-hydroxyhepta-2,4-diene-1,7-dioate isomerase</fullName>
    </submittedName>
</protein>
<dbReference type="Proteomes" id="UP000004030">
    <property type="component" value="Unassembled WGS sequence"/>
</dbReference>
<evidence type="ECO:0000256" key="2">
    <source>
        <dbReference type="ARBA" id="ARBA00022723"/>
    </source>
</evidence>
<dbReference type="GO" id="GO:0016853">
    <property type="term" value="F:isomerase activity"/>
    <property type="evidence" value="ECO:0007669"/>
    <property type="project" value="UniProtKB-KW"/>
</dbReference>
<organism evidence="4 5">
    <name type="scientific">Novosphingobium pentaromativorans US6-1</name>
    <dbReference type="NCBI Taxonomy" id="1088721"/>
    <lineage>
        <taxon>Bacteria</taxon>
        <taxon>Pseudomonadati</taxon>
        <taxon>Pseudomonadota</taxon>
        <taxon>Alphaproteobacteria</taxon>
        <taxon>Sphingomonadales</taxon>
        <taxon>Sphingomonadaceae</taxon>
        <taxon>Novosphingobium</taxon>
    </lineage>
</organism>
<dbReference type="PATRIC" id="fig|1088721.3.peg.3326"/>
<dbReference type="OrthoDB" id="5197601at2"/>
<sequence length="283" mass="30577">MKICYFNDGRLGVVEGETVYDVTDVLENLPQHRPPFPRHDVVIANLATLLPKMRDAAADAPRFAVSDVRFDPPVGNPGKVLGAPVNYLAHQQEAEADPSTFAEAQVRRVAEIGLFLKATSSVVGVSEGVTVSFPERRTDHEVELAVVIGKQGRHIAEADALDHVAGYTIGLDMTVRGPEERSLRKSVDCYTVLGPWMVTADEFGDPSNVALSLEVNGEARQDSRTSELLMTVPGLIAFASRFYTLEPGDVIMTGTPDGVGPVVPGDVMQVAIERVGRFDVPVK</sequence>
<dbReference type="GO" id="GO:0044281">
    <property type="term" value="P:small molecule metabolic process"/>
    <property type="evidence" value="ECO:0007669"/>
    <property type="project" value="UniProtKB-ARBA"/>
</dbReference>
<comment type="caution">
    <text evidence="4">The sequence shown here is derived from an EMBL/GenBank/DDBJ whole genome shotgun (WGS) entry which is preliminary data.</text>
</comment>
<dbReference type="EMBL" id="AGFM01000054">
    <property type="protein sequence ID" value="EHJ59788.1"/>
    <property type="molecule type" value="Genomic_DNA"/>
</dbReference>
<keyword evidence="4" id="KW-0413">Isomerase</keyword>
<reference evidence="4 5" key="1">
    <citation type="journal article" date="2012" name="J. Bacteriol.">
        <title>Genome sequence of benzo(a)pyrene-degrading bacterium Novosphingobium pentaromativorans US6-1.</title>
        <authorList>
            <person name="Luo Y.R."/>
            <person name="Kang S.G."/>
            <person name="Kim S.J."/>
            <person name="Kim M.R."/>
            <person name="Li N."/>
            <person name="Lee J.H."/>
            <person name="Kwon K.K."/>
        </authorList>
    </citation>
    <scope>NUCLEOTIDE SEQUENCE [LARGE SCALE GENOMIC DNA]</scope>
    <source>
        <strain evidence="4 5">US6-1</strain>
    </source>
</reference>